<dbReference type="OrthoDB" id="995555at2759"/>
<dbReference type="PANTHER" id="PTHR31286:SF173">
    <property type="entry name" value="DUF4283 DOMAIN-CONTAINING PROTEIN"/>
    <property type="match status" value="1"/>
</dbReference>
<dbReference type="Proteomes" id="UP000828251">
    <property type="component" value="Unassembled WGS sequence"/>
</dbReference>
<organism evidence="1 2">
    <name type="scientific">Gossypium stocksii</name>
    <dbReference type="NCBI Taxonomy" id="47602"/>
    <lineage>
        <taxon>Eukaryota</taxon>
        <taxon>Viridiplantae</taxon>
        <taxon>Streptophyta</taxon>
        <taxon>Embryophyta</taxon>
        <taxon>Tracheophyta</taxon>
        <taxon>Spermatophyta</taxon>
        <taxon>Magnoliopsida</taxon>
        <taxon>eudicotyledons</taxon>
        <taxon>Gunneridae</taxon>
        <taxon>Pentapetalae</taxon>
        <taxon>rosids</taxon>
        <taxon>malvids</taxon>
        <taxon>Malvales</taxon>
        <taxon>Malvaceae</taxon>
        <taxon>Malvoideae</taxon>
        <taxon>Gossypium</taxon>
    </lineage>
</organism>
<gene>
    <name evidence="1" type="ORF">J1N35_024742</name>
</gene>
<evidence type="ECO:0008006" key="3">
    <source>
        <dbReference type="Google" id="ProtNLM"/>
    </source>
</evidence>
<accession>A0A9D3V544</accession>
<comment type="caution">
    <text evidence="1">The sequence shown here is derived from an EMBL/GenBank/DDBJ whole genome shotgun (WGS) entry which is preliminary data.</text>
</comment>
<dbReference type="PANTHER" id="PTHR31286">
    <property type="entry name" value="GLYCINE-RICH CELL WALL STRUCTURAL PROTEIN 1.8-LIKE"/>
    <property type="match status" value="1"/>
</dbReference>
<keyword evidence="2" id="KW-1185">Reference proteome</keyword>
<dbReference type="InterPro" id="IPR040256">
    <property type="entry name" value="At4g02000-like"/>
</dbReference>
<evidence type="ECO:0000313" key="1">
    <source>
        <dbReference type="EMBL" id="KAH1072414.1"/>
    </source>
</evidence>
<protein>
    <recommendedName>
        <fullName evidence="3">DUF4283 domain-containing protein</fullName>
    </recommendedName>
</protein>
<name>A0A9D3V544_9ROSI</name>
<proteinExistence type="predicted"/>
<sequence>MDNSEDVSFPEDLITKKVCFKESKVITDDVMAVEDYNSRKVIFGHYLTVQPWTIDFNPSLPYPNLVLTWIRFPGLPSHLYQKQILMEIGGMVDQVKDVSPSSVHQQEQHIVHFNPTFEENSLVNVVVNEGVLDVNNHSAVIFKRNSVLEPANEEIEDSFCPSKVKASRKVLIGQSNNSKVSKPKGGWKLNKTLKGPDNRFKNSKNTGVYFAKSMKRVVKLIAAEIDGESTGNFSCNEGECGEYFNTEHR</sequence>
<evidence type="ECO:0000313" key="2">
    <source>
        <dbReference type="Proteomes" id="UP000828251"/>
    </source>
</evidence>
<reference evidence="1 2" key="1">
    <citation type="journal article" date="2021" name="Plant Biotechnol. J.">
        <title>Multi-omics assisted identification of the key and species-specific regulatory components of drought-tolerant mechanisms in Gossypium stocksii.</title>
        <authorList>
            <person name="Yu D."/>
            <person name="Ke L."/>
            <person name="Zhang D."/>
            <person name="Wu Y."/>
            <person name="Sun Y."/>
            <person name="Mei J."/>
            <person name="Sun J."/>
            <person name="Sun Y."/>
        </authorList>
    </citation>
    <scope>NUCLEOTIDE SEQUENCE [LARGE SCALE GENOMIC DNA]</scope>
    <source>
        <strain evidence="2">cv. E1</strain>
        <tissue evidence="1">Leaf</tissue>
    </source>
</reference>
<dbReference type="EMBL" id="JAIQCV010000008">
    <property type="protein sequence ID" value="KAH1072414.1"/>
    <property type="molecule type" value="Genomic_DNA"/>
</dbReference>
<dbReference type="AlphaFoldDB" id="A0A9D3V544"/>